<evidence type="ECO:0000313" key="3">
    <source>
        <dbReference type="Proteomes" id="UP001595758"/>
    </source>
</evidence>
<keyword evidence="3" id="KW-1185">Reference proteome</keyword>
<evidence type="ECO:0000313" key="2">
    <source>
        <dbReference type="EMBL" id="MFC3908958.1"/>
    </source>
</evidence>
<dbReference type="Proteomes" id="UP001595758">
    <property type="component" value="Unassembled WGS sequence"/>
</dbReference>
<protein>
    <recommendedName>
        <fullName evidence="4">FUSC family protein</fullName>
    </recommendedName>
</protein>
<feature type="transmembrane region" description="Helical" evidence="1">
    <location>
        <begin position="95"/>
        <end position="115"/>
    </location>
</feature>
<comment type="caution">
    <text evidence="2">The sequence shown here is derived from an EMBL/GenBank/DDBJ whole genome shotgun (WGS) entry which is preliminary data.</text>
</comment>
<keyword evidence="1" id="KW-0812">Transmembrane</keyword>
<evidence type="ECO:0000256" key="1">
    <source>
        <dbReference type="SAM" id="Phobius"/>
    </source>
</evidence>
<dbReference type="RefSeq" id="WP_382342731.1">
    <property type="nucleotide sequence ID" value="NZ_JBHSAB010000016.1"/>
</dbReference>
<feature type="transmembrane region" description="Helical" evidence="1">
    <location>
        <begin position="142"/>
        <end position="164"/>
    </location>
</feature>
<feature type="transmembrane region" description="Helical" evidence="1">
    <location>
        <begin position="20"/>
        <end position="37"/>
    </location>
</feature>
<sequence length="308" mass="36505">MSRFKEWLEDVDPYTIQRGALHKALFIATVIVYVYWFCLPVDYMSFILPFFMLSLYETPILSNFKKKEQLLIFISISVIVISVSFYLIYPFRGTFFFYSLLVLSVLYVLVLRHFYALKNLVMFTLSIGTIVLATEPEGNLQIAYGFVSSIAISTMAAMICLRIFPNQYLRVWNRALQGFIKYFEQDIENALLENHKKTTKEAIVHFEMLRNYQRLVGKKYLLPSYKMAVYIRNIQLSLDNLYYENKNEVFWRSIKNNLHQLRMNMEEYIPCAPPHMDFLPETRLQRYALDCLTRALIHWNNICALRNS</sequence>
<proteinExistence type="predicted"/>
<keyword evidence="1" id="KW-0472">Membrane</keyword>
<accession>A0ABV8CFB7</accession>
<keyword evidence="1" id="KW-1133">Transmembrane helix</keyword>
<evidence type="ECO:0008006" key="4">
    <source>
        <dbReference type="Google" id="ProtNLM"/>
    </source>
</evidence>
<feature type="transmembrane region" description="Helical" evidence="1">
    <location>
        <begin position="70"/>
        <end position="89"/>
    </location>
</feature>
<dbReference type="EMBL" id="JBHSAB010000016">
    <property type="protein sequence ID" value="MFC3908958.1"/>
    <property type="molecule type" value="Genomic_DNA"/>
</dbReference>
<organism evidence="2 3">
    <name type="scientific">Legionella dresdenensis</name>
    <dbReference type="NCBI Taxonomy" id="450200"/>
    <lineage>
        <taxon>Bacteria</taxon>
        <taxon>Pseudomonadati</taxon>
        <taxon>Pseudomonadota</taxon>
        <taxon>Gammaproteobacteria</taxon>
        <taxon>Legionellales</taxon>
        <taxon>Legionellaceae</taxon>
        <taxon>Legionella</taxon>
    </lineage>
</organism>
<name>A0ABV8CFB7_9GAMM</name>
<reference evidence="3" key="1">
    <citation type="journal article" date="2019" name="Int. J. Syst. Evol. Microbiol.">
        <title>The Global Catalogue of Microorganisms (GCM) 10K type strain sequencing project: providing services to taxonomists for standard genome sequencing and annotation.</title>
        <authorList>
            <consortium name="The Broad Institute Genomics Platform"/>
            <consortium name="The Broad Institute Genome Sequencing Center for Infectious Disease"/>
            <person name="Wu L."/>
            <person name="Ma J."/>
        </authorList>
    </citation>
    <scope>NUCLEOTIDE SEQUENCE [LARGE SCALE GENOMIC DNA]</scope>
    <source>
        <strain evidence="3">CCUG 59858</strain>
    </source>
</reference>
<gene>
    <name evidence="2" type="ORF">ACFORL_07715</name>
</gene>